<evidence type="ECO:0000256" key="1">
    <source>
        <dbReference type="SAM" id="SignalP"/>
    </source>
</evidence>
<evidence type="ECO:0000313" key="3">
    <source>
        <dbReference type="Proteomes" id="UP000886523"/>
    </source>
</evidence>
<name>A0A9P6BA27_9AGAM</name>
<protein>
    <submittedName>
        <fullName evidence="2">Uncharacterized protein</fullName>
    </submittedName>
</protein>
<keyword evidence="1" id="KW-0732">Signal</keyword>
<feature type="signal peptide" evidence="1">
    <location>
        <begin position="1"/>
        <end position="19"/>
    </location>
</feature>
<feature type="chain" id="PRO_5040436604" evidence="1">
    <location>
        <begin position="20"/>
        <end position="137"/>
    </location>
</feature>
<dbReference type="EMBL" id="MU128920">
    <property type="protein sequence ID" value="KAF9519046.1"/>
    <property type="molecule type" value="Genomic_DNA"/>
</dbReference>
<evidence type="ECO:0000313" key="2">
    <source>
        <dbReference type="EMBL" id="KAF9519046.1"/>
    </source>
</evidence>
<dbReference type="Proteomes" id="UP000886523">
    <property type="component" value="Unassembled WGS sequence"/>
</dbReference>
<sequence length="137" mass="14911">MTSMPCFLALRSPMLLISAMRSVEELRAKGADGFVGMKALRCAFRRRLSLLHRFQGGDVHASSTDIFSASGHCKIAKGESTAVTRERGLAAKIRVHSRSLPDLHDGTIRLVLHDLGAHSTHLSLTASWPSGPWSTSF</sequence>
<proteinExistence type="predicted"/>
<keyword evidence="3" id="KW-1185">Reference proteome</keyword>
<comment type="caution">
    <text evidence="2">The sequence shown here is derived from an EMBL/GenBank/DDBJ whole genome shotgun (WGS) entry which is preliminary data.</text>
</comment>
<reference evidence="2" key="1">
    <citation type="journal article" date="2020" name="Nat. Commun.">
        <title>Large-scale genome sequencing of mycorrhizal fungi provides insights into the early evolution of symbiotic traits.</title>
        <authorList>
            <person name="Miyauchi S."/>
            <person name="Kiss E."/>
            <person name="Kuo A."/>
            <person name="Drula E."/>
            <person name="Kohler A."/>
            <person name="Sanchez-Garcia M."/>
            <person name="Morin E."/>
            <person name="Andreopoulos B."/>
            <person name="Barry K.W."/>
            <person name="Bonito G."/>
            <person name="Buee M."/>
            <person name="Carver A."/>
            <person name="Chen C."/>
            <person name="Cichocki N."/>
            <person name="Clum A."/>
            <person name="Culley D."/>
            <person name="Crous P.W."/>
            <person name="Fauchery L."/>
            <person name="Girlanda M."/>
            <person name="Hayes R.D."/>
            <person name="Keri Z."/>
            <person name="LaButti K."/>
            <person name="Lipzen A."/>
            <person name="Lombard V."/>
            <person name="Magnuson J."/>
            <person name="Maillard F."/>
            <person name="Murat C."/>
            <person name="Nolan M."/>
            <person name="Ohm R.A."/>
            <person name="Pangilinan J."/>
            <person name="Pereira M.F."/>
            <person name="Perotto S."/>
            <person name="Peter M."/>
            <person name="Pfister S."/>
            <person name="Riley R."/>
            <person name="Sitrit Y."/>
            <person name="Stielow J.B."/>
            <person name="Szollosi G."/>
            <person name="Zifcakova L."/>
            <person name="Stursova M."/>
            <person name="Spatafora J.W."/>
            <person name="Tedersoo L."/>
            <person name="Vaario L.M."/>
            <person name="Yamada A."/>
            <person name="Yan M."/>
            <person name="Wang P."/>
            <person name="Xu J."/>
            <person name="Bruns T."/>
            <person name="Baldrian P."/>
            <person name="Vilgalys R."/>
            <person name="Dunand C."/>
            <person name="Henrissat B."/>
            <person name="Grigoriev I.V."/>
            <person name="Hibbett D."/>
            <person name="Nagy L.G."/>
            <person name="Martin F.M."/>
        </authorList>
    </citation>
    <scope>NUCLEOTIDE SEQUENCE</scope>
    <source>
        <strain evidence="2">UP504</strain>
    </source>
</reference>
<dbReference type="AlphaFoldDB" id="A0A9P6BA27"/>
<accession>A0A9P6BA27</accession>
<organism evidence="2 3">
    <name type="scientific">Hydnum rufescens UP504</name>
    <dbReference type="NCBI Taxonomy" id="1448309"/>
    <lineage>
        <taxon>Eukaryota</taxon>
        <taxon>Fungi</taxon>
        <taxon>Dikarya</taxon>
        <taxon>Basidiomycota</taxon>
        <taxon>Agaricomycotina</taxon>
        <taxon>Agaricomycetes</taxon>
        <taxon>Cantharellales</taxon>
        <taxon>Hydnaceae</taxon>
        <taxon>Hydnum</taxon>
    </lineage>
</organism>
<gene>
    <name evidence="2" type="ORF">BS47DRAFT_1388468</name>
</gene>